<organism evidence="1">
    <name type="scientific">viral metagenome</name>
    <dbReference type="NCBI Taxonomy" id="1070528"/>
    <lineage>
        <taxon>unclassified sequences</taxon>
        <taxon>metagenomes</taxon>
        <taxon>organismal metagenomes</taxon>
    </lineage>
</organism>
<protein>
    <submittedName>
        <fullName evidence="1">Uncharacterized protein</fullName>
    </submittedName>
</protein>
<evidence type="ECO:0000313" key="1">
    <source>
        <dbReference type="EMBL" id="QHT26071.1"/>
    </source>
</evidence>
<proteinExistence type="predicted"/>
<name>A0A6C0EBT1_9ZZZZ</name>
<accession>A0A6C0EBT1</accession>
<dbReference type="AlphaFoldDB" id="A0A6C0EBT1"/>
<sequence length="119" mass="14322">MGEFKMEDYVNFKKSELKEWAESNPIIETLINIEEKWRTVELVKIILTKNPLDILRIVDPPQELIEFAVSQNKNLLKFLTQRDLNFIGNKYIKDYDEYDDFQIDIPYYCKINIENNNKK</sequence>
<dbReference type="EMBL" id="MN739778">
    <property type="protein sequence ID" value="QHT26071.1"/>
    <property type="molecule type" value="Genomic_DNA"/>
</dbReference>
<reference evidence="1" key="1">
    <citation type="journal article" date="2020" name="Nature">
        <title>Giant virus diversity and host interactions through global metagenomics.</title>
        <authorList>
            <person name="Schulz F."/>
            <person name="Roux S."/>
            <person name="Paez-Espino D."/>
            <person name="Jungbluth S."/>
            <person name="Walsh D.A."/>
            <person name="Denef V.J."/>
            <person name="McMahon K.D."/>
            <person name="Konstantinidis K.T."/>
            <person name="Eloe-Fadrosh E.A."/>
            <person name="Kyrpides N.C."/>
            <person name="Woyke T."/>
        </authorList>
    </citation>
    <scope>NUCLEOTIDE SEQUENCE</scope>
    <source>
        <strain evidence="1">GVMAG-M-3300023179-27</strain>
    </source>
</reference>